<gene>
    <name evidence="4" type="ORF">EV652_109313</name>
</gene>
<proteinExistence type="predicted"/>
<sequence length="395" mass="41084">MIVSLTEATRQQAGGKAAVLGALARAGFPVPPGFVVPTEVYRAVTSGLDLAAVDGPDEVRRLIESRPLPAELARELTEAMTRLGGNAVAVRSSASTEDTVGASAAGQHDSYLGVTGSAAVIERLPATWASLWSTRAVAYRSTAAVAPEMAVIVQRHIDAEVAGVLFTDAPGIQIEASWGLGESVVGGLVTPDSFSVSADGAVGRRTGDKDTRIDRSGNGTITTAVAPESRNRLCLDDQQLARLATLGRQVAEHLGAPQDIEFAIENDQIWLLQARPITAPLPHPADPPPTFTDLRGTAGSPGLVSGPARVVHGTQDFSRVGPGDILVCRFTDPAWTPLFGVVAGVVTETGGRLSHAAIVAREHRIPAVLGVPAAMTTLYDGQPLTLDGTTGTIRR</sequence>
<dbReference type="PANTHER" id="PTHR43615:SF1">
    <property type="entry name" value="PPDK_N DOMAIN-CONTAINING PROTEIN"/>
    <property type="match status" value="1"/>
</dbReference>
<dbReference type="Gene3D" id="3.30.1490.20">
    <property type="entry name" value="ATP-grasp fold, A domain"/>
    <property type="match status" value="1"/>
</dbReference>
<feature type="domain" description="PEP-utilising enzyme mobile" evidence="2">
    <location>
        <begin position="322"/>
        <end position="391"/>
    </location>
</feature>
<dbReference type="GO" id="GO:0016301">
    <property type="term" value="F:kinase activity"/>
    <property type="evidence" value="ECO:0007669"/>
    <property type="project" value="UniProtKB-KW"/>
</dbReference>
<reference evidence="4 5" key="1">
    <citation type="journal article" date="2015" name="Stand. Genomic Sci.">
        <title>Genomic Encyclopedia of Bacterial and Archaeal Type Strains, Phase III: the genomes of soil and plant-associated and newly described type strains.</title>
        <authorList>
            <person name="Whitman W.B."/>
            <person name="Woyke T."/>
            <person name="Klenk H.P."/>
            <person name="Zhou Y."/>
            <person name="Lilburn T.G."/>
            <person name="Beck B.J."/>
            <person name="De Vos P."/>
            <person name="Vandamme P."/>
            <person name="Eisen J.A."/>
            <person name="Garrity G."/>
            <person name="Hugenholtz P."/>
            <person name="Kyrpides N.C."/>
        </authorList>
    </citation>
    <scope>NUCLEOTIDE SEQUENCE [LARGE SCALE GENOMIC DNA]</scope>
    <source>
        <strain evidence="4 5">VKM Ac-2572</strain>
    </source>
</reference>
<dbReference type="InterPro" id="IPR051549">
    <property type="entry name" value="PEP_Utilizing_Enz"/>
</dbReference>
<keyword evidence="4" id="KW-0418">Kinase</keyword>
<dbReference type="PANTHER" id="PTHR43615">
    <property type="entry name" value="PHOSPHOENOLPYRUVATE SYNTHASE-RELATED"/>
    <property type="match status" value="1"/>
</dbReference>
<protein>
    <submittedName>
        <fullName evidence="4">Pyruvate,water dikinase</fullName>
    </submittedName>
</protein>
<dbReference type="Pfam" id="PF01326">
    <property type="entry name" value="PPDK_N"/>
    <property type="match status" value="1"/>
</dbReference>
<dbReference type="SUPFAM" id="SSF56059">
    <property type="entry name" value="Glutathione synthetase ATP-binding domain-like"/>
    <property type="match status" value="1"/>
</dbReference>
<organism evidence="4 5">
    <name type="scientific">Kribbella steppae</name>
    <dbReference type="NCBI Taxonomy" id="2512223"/>
    <lineage>
        <taxon>Bacteria</taxon>
        <taxon>Bacillati</taxon>
        <taxon>Actinomycetota</taxon>
        <taxon>Actinomycetes</taxon>
        <taxon>Propionibacteriales</taxon>
        <taxon>Kribbellaceae</taxon>
        <taxon>Kribbella</taxon>
    </lineage>
</organism>
<dbReference type="AlphaFoldDB" id="A0A4R2H9W2"/>
<comment type="caution">
    <text evidence="4">The sequence shown here is derived from an EMBL/GenBank/DDBJ whole genome shotgun (WGS) entry which is preliminary data.</text>
</comment>
<evidence type="ECO:0000256" key="1">
    <source>
        <dbReference type="SAM" id="MobiDB-lite"/>
    </source>
</evidence>
<dbReference type="Proteomes" id="UP000294508">
    <property type="component" value="Unassembled WGS sequence"/>
</dbReference>
<dbReference type="InterPro" id="IPR013815">
    <property type="entry name" value="ATP_grasp_subdomain_1"/>
</dbReference>
<dbReference type="InterPro" id="IPR008279">
    <property type="entry name" value="PEP-util_enz_mobile_dom"/>
</dbReference>
<name>A0A4R2H9W2_9ACTN</name>
<feature type="compositionally biased region" description="Basic and acidic residues" evidence="1">
    <location>
        <begin position="205"/>
        <end position="215"/>
    </location>
</feature>
<dbReference type="InterPro" id="IPR036637">
    <property type="entry name" value="Phosphohistidine_dom_sf"/>
</dbReference>
<evidence type="ECO:0000313" key="4">
    <source>
        <dbReference type="EMBL" id="TCO23485.1"/>
    </source>
</evidence>
<feature type="domain" description="Pyruvate phosphate dikinase AMP/ATP-binding" evidence="3">
    <location>
        <begin position="12"/>
        <end position="279"/>
    </location>
</feature>
<dbReference type="Pfam" id="PF00391">
    <property type="entry name" value="PEP-utilizers"/>
    <property type="match status" value="1"/>
</dbReference>
<keyword evidence="5" id="KW-1185">Reference proteome</keyword>
<dbReference type="RefSeq" id="WP_132212068.1">
    <property type="nucleotide sequence ID" value="NZ_SLWN01000009.1"/>
</dbReference>
<dbReference type="Gene3D" id="3.50.30.10">
    <property type="entry name" value="Phosphohistidine domain"/>
    <property type="match status" value="1"/>
</dbReference>
<dbReference type="GO" id="GO:0005524">
    <property type="term" value="F:ATP binding"/>
    <property type="evidence" value="ECO:0007669"/>
    <property type="project" value="InterPro"/>
</dbReference>
<accession>A0A4R2H9W2</accession>
<dbReference type="SUPFAM" id="SSF52009">
    <property type="entry name" value="Phosphohistidine domain"/>
    <property type="match status" value="1"/>
</dbReference>
<dbReference type="InterPro" id="IPR002192">
    <property type="entry name" value="PPDK_AMP/ATP-bd"/>
</dbReference>
<dbReference type="Gene3D" id="3.30.470.20">
    <property type="entry name" value="ATP-grasp fold, B domain"/>
    <property type="match status" value="1"/>
</dbReference>
<feature type="region of interest" description="Disordered" evidence="1">
    <location>
        <begin position="200"/>
        <end position="220"/>
    </location>
</feature>
<evidence type="ECO:0000313" key="5">
    <source>
        <dbReference type="Proteomes" id="UP000294508"/>
    </source>
</evidence>
<keyword evidence="4" id="KW-0670">Pyruvate</keyword>
<evidence type="ECO:0000259" key="2">
    <source>
        <dbReference type="Pfam" id="PF00391"/>
    </source>
</evidence>
<dbReference type="EMBL" id="SLWN01000009">
    <property type="protein sequence ID" value="TCO23485.1"/>
    <property type="molecule type" value="Genomic_DNA"/>
</dbReference>
<keyword evidence="4" id="KW-0808">Transferase</keyword>
<evidence type="ECO:0000259" key="3">
    <source>
        <dbReference type="Pfam" id="PF01326"/>
    </source>
</evidence>
<dbReference type="OrthoDB" id="9765468at2"/>